<dbReference type="PANTHER" id="PTHR31465">
    <property type="entry name" value="PROTEIN RTA1-RELATED"/>
    <property type="match status" value="1"/>
</dbReference>
<evidence type="ECO:0000256" key="3">
    <source>
        <dbReference type="ARBA" id="ARBA00022989"/>
    </source>
</evidence>
<evidence type="ECO:0000256" key="1">
    <source>
        <dbReference type="ARBA" id="ARBA00004141"/>
    </source>
</evidence>
<dbReference type="InterPro" id="IPR007568">
    <property type="entry name" value="RTA1"/>
</dbReference>
<feature type="transmembrane region" description="Helical" evidence="5">
    <location>
        <begin position="50"/>
        <end position="69"/>
    </location>
</feature>
<gene>
    <name evidence="6" type="ORF">EVG20_g3827</name>
</gene>
<feature type="transmembrane region" description="Helical" evidence="5">
    <location>
        <begin position="84"/>
        <end position="106"/>
    </location>
</feature>
<dbReference type="Proteomes" id="UP000298327">
    <property type="component" value="Unassembled WGS sequence"/>
</dbReference>
<feature type="transmembrane region" description="Helical" evidence="5">
    <location>
        <begin position="163"/>
        <end position="188"/>
    </location>
</feature>
<reference evidence="6 7" key="1">
    <citation type="submission" date="2019-02" db="EMBL/GenBank/DDBJ databases">
        <title>Genome sequencing of the rare red list fungi Dentipellis fragilis.</title>
        <authorList>
            <person name="Buettner E."/>
            <person name="Kellner H."/>
        </authorList>
    </citation>
    <scope>NUCLEOTIDE SEQUENCE [LARGE SCALE GENOMIC DNA]</scope>
    <source>
        <strain evidence="6 7">DSM 105465</strain>
    </source>
</reference>
<dbReference type="GO" id="GO:0000324">
    <property type="term" value="C:fungal-type vacuole"/>
    <property type="evidence" value="ECO:0007669"/>
    <property type="project" value="TreeGrafter"/>
</dbReference>
<name>A0A4Y9Z1L3_9AGAM</name>
<evidence type="ECO:0000256" key="5">
    <source>
        <dbReference type="SAM" id="Phobius"/>
    </source>
</evidence>
<evidence type="ECO:0000313" key="7">
    <source>
        <dbReference type="Proteomes" id="UP000298327"/>
    </source>
</evidence>
<dbReference type="Pfam" id="PF04479">
    <property type="entry name" value="RTA1"/>
    <property type="match status" value="1"/>
</dbReference>
<comment type="subcellular location">
    <subcellularLocation>
        <location evidence="1">Membrane</location>
        <topology evidence="1">Multi-pass membrane protein</topology>
    </subcellularLocation>
</comment>
<feature type="transmembrane region" description="Helical" evidence="5">
    <location>
        <begin position="127"/>
        <end position="151"/>
    </location>
</feature>
<evidence type="ECO:0000256" key="4">
    <source>
        <dbReference type="ARBA" id="ARBA00023136"/>
    </source>
</evidence>
<dbReference type="GO" id="GO:0005886">
    <property type="term" value="C:plasma membrane"/>
    <property type="evidence" value="ECO:0007669"/>
    <property type="project" value="TreeGrafter"/>
</dbReference>
<accession>A0A4Y9Z1L3</accession>
<dbReference type="OrthoDB" id="3358017at2759"/>
<protein>
    <recommendedName>
        <fullName evidence="8">RTA1 like protein</fullName>
    </recommendedName>
</protein>
<keyword evidence="4 5" id="KW-0472">Membrane</keyword>
<sequence>MGHNSTSAEESLASQSDYGYVPTEWICIMFLGLFGVSTALHLAQAIYFKIWWLIPSAVVCGILELTGWAARTWSSIQPLILSPYIMQMTTTIIAPTPLIATNFLILEELILQLGPQYSRLSPRIYKWAFLSCDLVSLTVQAVGGAEASIAADGPEIQMTSGGHIMLIGIVFQMFTIAVYTVLAIEFFLRVSSDKPARDIAVDARQSRKTAEAKRNPCLRLMVMCLGIMGVFIIIRSIYRTVELVDGFQGKIITTEIWFNIFDGAVIVLAMVTLNVLHPGFLLRHSPYTLANDTSSVEIQSLKDGQSKLISDSTPSFPCAV</sequence>
<feature type="transmembrane region" description="Helical" evidence="5">
    <location>
        <begin position="256"/>
        <end position="276"/>
    </location>
</feature>
<organism evidence="6 7">
    <name type="scientific">Dentipellis fragilis</name>
    <dbReference type="NCBI Taxonomy" id="205917"/>
    <lineage>
        <taxon>Eukaryota</taxon>
        <taxon>Fungi</taxon>
        <taxon>Dikarya</taxon>
        <taxon>Basidiomycota</taxon>
        <taxon>Agaricomycotina</taxon>
        <taxon>Agaricomycetes</taxon>
        <taxon>Russulales</taxon>
        <taxon>Hericiaceae</taxon>
        <taxon>Dentipellis</taxon>
    </lineage>
</organism>
<dbReference type="PANTHER" id="PTHR31465:SF9">
    <property type="entry name" value="SPHINGOID LONG-CHAIN BASE TRANSPORTER RSB1"/>
    <property type="match status" value="1"/>
</dbReference>
<comment type="caution">
    <text evidence="6">The sequence shown here is derived from an EMBL/GenBank/DDBJ whole genome shotgun (WGS) entry which is preliminary data.</text>
</comment>
<dbReference type="EMBL" id="SEOQ01000182">
    <property type="protein sequence ID" value="TFY67763.1"/>
    <property type="molecule type" value="Genomic_DNA"/>
</dbReference>
<evidence type="ECO:0000256" key="2">
    <source>
        <dbReference type="ARBA" id="ARBA00022692"/>
    </source>
</evidence>
<keyword evidence="2 5" id="KW-0812">Transmembrane</keyword>
<evidence type="ECO:0008006" key="8">
    <source>
        <dbReference type="Google" id="ProtNLM"/>
    </source>
</evidence>
<dbReference type="STRING" id="205917.A0A4Y9Z1L3"/>
<proteinExistence type="predicted"/>
<keyword evidence="7" id="KW-1185">Reference proteome</keyword>
<dbReference type="AlphaFoldDB" id="A0A4Y9Z1L3"/>
<evidence type="ECO:0000313" key="6">
    <source>
        <dbReference type="EMBL" id="TFY67763.1"/>
    </source>
</evidence>
<feature type="transmembrane region" description="Helical" evidence="5">
    <location>
        <begin position="217"/>
        <end position="236"/>
    </location>
</feature>
<feature type="transmembrane region" description="Helical" evidence="5">
    <location>
        <begin position="20"/>
        <end position="43"/>
    </location>
</feature>
<keyword evidence="3 5" id="KW-1133">Transmembrane helix</keyword>